<reference evidence="4" key="2">
    <citation type="submission" date="2012-11" db="EMBL/GenBank/DDBJ databases">
        <authorList>
            <person name="Kuo A."/>
            <person name="Curtis B.A."/>
            <person name="Tanifuji G."/>
            <person name="Burki F."/>
            <person name="Gruber A."/>
            <person name="Irimia M."/>
            <person name="Maruyama S."/>
            <person name="Arias M.C."/>
            <person name="Ball S.G."/>
            <person name="Gile G.H."/>
            <person name="Hirakawa Y."/>
            <person name="Hopkins J.F."/>
            <person name="Rensing S.A."/>
            <person name="Schmutz J."/>
            <person name="Symeonidi A."/>
            <person name="Elias M."/>
            <person name="Eveleigh R.J."/>
            <person name="Herman E.K."/>
            <person name="Klute M.J."/>
            <person name="Nakayama T."/>
            <person name="Obornik M."/>
            <person name="Reyes-Prieto A."/>
            <person name="Armbrust E.V."/>
            <person name="Aves S.J."/>
            <person name="Beiko R.G."/>
            <person name="Coutinho P."/>
            <person name="Dacks J.B."/>
            <person name="Durnford D.G."/>
            <person name="Fast N.M."/>
            <person name="Green B.R."/>
            <person name="Grisdale C."/>
            <person name="Hempe F."/>
            <person name="Henrissat B."/>
            <person name="Hoppner M.P."/>
            <person name="Ishida K.-I."/>
            <person name="Kim E."/>
            <person name="Koreny L."/>
            <person name="Kroth P.G."/>
            <person name="Liu Y."/>
            <person name="Malik S.-B."/>
            <person name="Maier U.G."/>
            <person name="McRose D."/>
            <person name="Mock T."/>
            <person name="Neilson J.A."/>
            <person name="Onodera N.T."/>
            <person name="Poole A.M."/>
            <person name="Pritham E.J."/>
            <person name="Richards T.A."/>
            <person name="Rocap G."/>
            <person name="Roy S.W."/>
            <person name="Sarai C."/>
            <person name="Schaack S."/>
            <person name="Shirato S."/>
            <person name="Slamovits C.H."/>
            <person name="Spencer D.F."/>
            <person name="Suzuki S."/>
            <person name="Worden A.Z."/>
            <person name="Zauner S."/>
            <person name="Barry K."/>
            <person name="Bell C."/>
            <person name="Bharti A.K."/>
            <person name="Crow J.A."/>
            <person name="Grimwood J."/>
            <person name="Kramer R."/>
            <person name="Lindquist E."/>
            <person name="Lucas S."/>
            <person name="Salamov A."/>
            <person name="McFadden G.I."/>
            <person name="Lane C.E."/>
            <person name="Keeling P.J."/>
            <person name="Gray M.W."/>
            <person name="Grigoriev I.V."/>
            <person name="Archibald J.M."/>
        </authorList>
    </citation>
    <scope>NUCLEOTIDE SEQUENCE</scope>
    <source>
        <strain evidence="4">CCMP2712</strain>
    </source>
</reference>
<dbReference type="InterPro" id="IPR025659">
    <property type="entry name" value="Tubby-like_C"/>
</dbReference>
<dbReference type="EMBL" id="JH993030">
    <property type="protein sequence ID" value="EKX40551.1"/>
    <property type="molecule type" value="Genomic_DNA"/>
</dbReference>
<dbReference type="EnsemblProtists" id="EKX40551">
    <property type="protein sequence ID" value="EKX40551"/>
    <property type="gene ID" value="GUITHDRAFT_113337"/>
</dbReference>
<gene>
    <name evidence="2" type="ORF">GUITHDRAFT_113337</name>
</gene>
<dbReference type="AlphaFoldDB" id="L1IWD7"/>
<evidence type="ECO:0000313" key="3">
    <source>
        <dbReference type="EnsemblProtists" id="EKX40551"/>
    </source>
</evidence>
<dbReference type="Gene3D" id="2.40.160.200">
    <property type="entry name" value="LURP1-related"/>
    <property type="match status" value="1"/>
</dbReference>
<reference evidence="3" key="3">
    <citation type="submission" date="2016-03" db="UniProtKB">
        <authorList>
            <consortium name="EnsemblProtists"/>
        </authorList>
    </citation>
    <scope>IDENTIFICATION</scope>
</reference>
<dbReference type="Pfam" id="PF04525">
    <property type="entry name" value="LOR"/>
    <property type="match status" value="1"/>
</dbReference>
<reference evidence="2 4" key="1">
    <citation type="journal article" date="2012" name="Nature">
        <title>Algal genomes reveal evolutionary mosaicism and the fate of nucleomorphs.</title>
        <authorList>
            <consortium name="DOE Joint Genome Institute"/>
            <person name="Curtis B.A."/>
            <person name="Tanifuji G."/>
            <person name="Burki F."/>
            <person name="Gruber A."/>
            <person name="Irimia M."/>
            <person name="Maruyama S."/>
            <person name="Arias M.C."/>
            <person name="Ball S.G."/>
            <person name="Gile G.H."/>
            <person name="Hirakawa Y."/>
            <person name="Hopkins J.F."/>
            <person name="Kuo A."/>
            <person name="Rensing S.A."/>
            <person name="Schmutz J."/>
            <person name="Symeonidi A."/>
            <person name="Elias M."/>
            <person name="Eveleigh R.J."/>
            <person name="Herman E.K."/>
            <person name="Klute M.J."/>
            <person name="Nakayama T."/>
            <person name="Obornik M."/>
            <person name="Reyes-Prieto A."/>
            <person name="Armbrust E.V."/>
            <person name="Aves S.J."/>
            <person name="Beiko R.G."/>
            <person name="Coutinho P."/>
            <person name="Dacks J.B."/>
            <person name="Durnford D.G."/>
            <person name="Fast N.M."/>
            <person name="Green B.R."/>
            <person name="Grisdale C.J."/>
            <person name="Hempel F."/>
            <person name="Henrissat B."/>
            <person name="Hoppner M.P."/>
            <person name="Ishida K."/>
            <person name="Kim E."/>
            <person name="Koreny L."/>
            <person name="Kroth P.G."/>
            <person name="Liu Y."/>
            <person name="Malik S.B."/>
            <person name="Maier U.G."/>
            <person name="McRose D."/>
            <person name="Mock T."/>
            <person name="Neilson J.A."/>
            <person name="Onodera N.T."/>
            <person name="Poole A.M."/>
            <person name="Pritham E.J."/>
            <person name="Richards T.A."/>
            <person name="Rocap G."/>
            <person name="Roy S.W."/>
            <person name="Sarai C."/>
            <person name="Schaack S."/>
            <person name="Shirato S."/>
            <person name="Slamovits C.H."/>
            <person name="Spencer D.F."/>
            <person name="Suzuki S."/>
            <person name="Worden A.Z."/>
            <person name="Zauner S."/>
            <person name="Barry K."/>
            <person name="Bell C."/>
            <person name="Bharti A.K."/>
            <person name="Crow J.A."/>
            <person name="Grimwood J."/>
            <person name="Kramer R."/>
            <person name="Lindquist E."/>
            <person name="Lucas S."/>
            <person name="Salamov A."/>
            <person name="McFadden G.I."/>
            <person name="Lane C.E."/>
            <person name="Keeling P.J."/>
            <person name="Gray M.W."/>
            <person name="Grigoriev I.V."/>
            <person name="Archibald J.M."/>
        </authorList>
    </citation>
    <scope>NUCLEOTIDE SEQUENCE</scope>
    <source>
        <strain evidence="2 4">CCMP2712</strain>
    </source>
</reference>
<evidence type="ECO:0008006" key="5">
    <source>
        <dbReference type="Google" id="ProtNLM"/>
    </source>
</evidence>
<dbReference type="KEGG" id="gtt:GUITHDRAFT_113337"/>
<accession>L1IWD7</accession>
<sequence length="195" mass="21701">MPLRRITALQDTRVHFINDAPMFCMWEEGIGRGKEPKMVKDINGVSLFLVVGGDTGKLMLPGGLDHAHILRRSPSSDEWFLLVSDRVRARVARKEGRGRTDDSGLLLVNILPEPFPSMTDEISFPAPILAVRGSLQAKEYYIEDCSQEGGRRVARASRKLSTRHIPTEDKMYMIEVAPGLDVALVMCLAAVIDQI</sequence>
<protein>
    <recommendedName>
        <fullName evidence="5">Tubby C-terminal domain-containing protein</fullName>
    </recommendedName>
</protein>
<evidence type="ECO:0000256" key="1">
    <source>
        <dbReference type="ARBA" id="ARBA00005437"/>
    </source>
</evidence>
<comment type="similarity">
    <text evidence="1">Belongs to the LOR family.</text>
</comment>
<name>L1IWD7_GUITC</name>
<dbReference type="PaxDb" id="55529-EKX40551"/>
<dbReference type="InterPro" id="IPR038595">
    <property type="entry name" value="LOR_sf"/>
</dbReference>
<dbReference type="OrthoDB" id="97518at2759"/>
<proteinExistence type="inferred from homology"/>
<dbReference type="InterPro" id="IPR007612">
    <property type="entry name" value="LOR"/>
</dbReference>
<dbReference type="GeneID" id="17297239"/>
<evidence type="ECO:0000313" key="2">
    <source>
        <dbReference type="EMBL" id="EKX40551.1"/>
    </source>
</evidence>
<dbReference type="SUPFAM" id="SSF54518">
    <property type="entry name" value="Tubby C-terminal domain-like"/>
    <property type="match status" value="1"/>
</dbReference>
<dbReference type="RefSeq" id="XP_005827531.1">
    <property type="nucleotide sequence ID" value="XM_005827474.1"/>
</dbReference>
<organism evidence="2">
    <name type="scientific">Guillardia theta (strain CCMP2712)</name>
    <name type="common">Cryptophyte</name>
    <dbReference type="NCBI Taxonomy" id="905079"/>
    <lineage>
        <taxon>Eukaryota</taxon>
        <taxon>Cryptophyceae</taxon>
        <taxon>Pyrenomonadales</taxon>
        <taxon>Geminigeraceae</taxon>
        <taxon>Guillardia</taxon>
    </lineage>
</organism>
<evidence type="ECO:0000313" key="4">
    <source>
        <dbReference type="Proteomes" id="UP000011087"/>
    </source>
</evidence>
<dbReference type="Proteomes" id="UP000011087">
    <property type="component" value="Unassembled WGS sequence"/>
</dbReference>
<dbReference type="HOGENOM" id="CLU_1398738_0_0_1"/>
<keyword evidence="4" id="KW-1185">Reference proteome</keyword>